<dbReference type="InterPro" id="IPR029024">
    <property type="entry name" value="TerB-like"/>
</dbReference>
<evidence type="ECO:0000259" key="1">
    <source>
        <dbReference type="Pfam" id="PF05099"/>
    </source>
</evidence>
<dbReference type="Proteomes" id="UP000030021">
    <property type="component" value="Unassembled WGS sequence"/>
</dbReference>
<feature type="domain" description="Co-chaperone DjlA N-terminal" evidence="1">
    <location>
        <begin position="23"/>
        <end position="140"/>
    </location>
</feature>
<gene>
    <name evidence="2" type="ORF">rosmuc_01407</name>
</gene>
<dbReference type="EMBL" id="AONH01000007">
    <property type="protein sequence ID" value="KGM88573.1"/>
    <property type="molecule type" value="Genomic_DNA"/>
</dbReference>
<dbReference type="AlphaFoldDB" id="A0A0A0HR60"/>
<evidence type="ECO:0000313" key="2">
    <source>
        <dbReference type="EMBL" id="KGM88573.1"/>
    </source>
</evidence>
<dbReference type="Gene3D" id="1.10.3680.10">
    <property type="entry name" value="TerB-like"/>
    <property type="match status" value="1"/>
</dbReference>
<proteinExistence type="predicted"/>
<organism evidence="2 3">
    <name type="scientific">Roseovarius mucosus DSM 17069</name>
    <dbReference type="NCBI Taxonomy" id="1288298"/>
    <lineage>
        <taxon>Bacteria</taxon>
        <taxon>Pseudomonadati</taxon>
        <taxon>Pseudomonadota</taxon>
        <taxon>Alphaproteobacteria</taxon>
        <taxon>Rhodobacterales</taxon>
        <taxon>Roseobacteraceae</taxon>
        <taxon>Roseovarius</taxon>
    </lineage>
</organism>
<evidence type="ECO:0000313" key="3">
    <source>
        <dbReference type="Proteomes" id="UP000030021"/>
    </source>
</evidence>
<dbReference type="SUPFAM" id="SSF158682">
    <property type="entry name" value="TerB-like"/>
    <property type="match status" value="1"/>
</dbReference>
<name>A0A0A0HR60_9RHOB</name>
<dbReference type="eggNOG" id="COG4103">
    <property type="taxonomic scope" value="Bacteria"/>
</dbReference>
<dbReference type="OrthoDB" id="5402150at2"/>
<dbReference type="PATRIC" id="fig|1288298.3.peg.1419"/>
<reference evidence="2 3" key="1">
    <citation type="submission" date="2013-01" db="EMBL/GenBank/DDBJ databases">
        <authorList>
            <person name="Fiebig A."/>
            <person name="Goeker M."/>
            <person name="Klenk H.-P.P."/>
        </authorList>
    </citation>
    <scope>NUCLEOTIDE SEQUENCE [LARGE SCALE GENOMIC DNA]</scope>
    <source>
        <strain evidence="2 3">DSM 17069</strain>
    </source>
</reference>
<dbReference type="CDD" id="cd07313">
    <property type="entry name" value="terB_like_2"/>
    <property type="match status" value="1"/>
</dbReference>
<accession>A0A0A0HR60</accession>
<dbReference type="RefSeq" id="WP_037271390.1">
    <property type="nucleotide sequence ID" value="NZ_KN293978.2"/>
</dbReference>
<dbReference type="HOGENOM" id="CLU_111095_3_0_5"/>
<sequence length="146" mass="16034">MFADFLKRLIQPAPEPLTGGDARLALCALLVRVARTDGDYAAAEIIRITRIISARYNLPQTEAEALRQQAETLESEAPDTVRFTRAIKDAVPHEDRLGVIEALWQVALADGVREADEDALLRLVASLLGITDQDSARARQRIMGQG</sequence>
<dbReference type="InterPro" id="IPR007791">
    <property type="entry name" value="DjlA_N"/>
</dbReference>
<dbReference type="Pfam" id="PF05099">
    <property type="entry name" value="TerB"/>
    <property type="match status" value="1"/>
</dbReference>
<dbReference type="STRING" id="215743.ROSMUCSMR3_00352"/>
<protein>
    <recommendedName>
        <fullName evidence="1">Co-chaperone DjlA N-terminal domain-containing protein</fullName>
    </recommendedName>
</protein>
<comment type="caution">
    <text evidence="2">The sequence shown here is derived from an EMBL/GenBank/DDBJ whole genome shotgun (WGS) entry which is preliminary data.</text>
</comment>